<dbReference type="RefSeq" id="WP_114546320.1">
    <property type="nucleotide sequence ID" value="NZ_CALJMG010000054.1"/>
</dbReference>
<dbReference type="Proteomes" id="UP000270112">
    <property type="component" value="Unassembled WGS sequence"/>
</dbReference>
<organism evidence="3 5">
    <name type="scientific">Eggerthella sinensis</name>
    <dbReference type="NCBI Taxonomy" id="242230"/>
    <lineage>
        <taxon>Bacteria</taxon>
        <taxon>Bacillati</taxon>
        <taxon>Actinomycetota</taxon>
        <taxon>Coriobacteriia</taxon>
        <taxon>Eggerthellales</taxon>
        <taxon>Eggerthellaceae</taxon>
        <taxon>Eggerthella</taxon>
    </lineage>
</organism>
<keyword evidence="4" id="KW-1185">Reference proteome</keyword>
<evidence type="ECO:0000313" key="4">
    <source>
        <dbReference type="Proteomes" id="UP000253817"/>
    </source>
</evidence>
<evidence type="ECO:0000313" key="5">
    <source>
        <dbReference type="Proteomes" id="UP000270112"/>
    </source>
</evidence>
<dbReference type="AlphaFoldDB" id="A0A3N0J2M9"/>
<dbReference type="Proteomes" id="UP000253817">
    <property type="component" value="Unassembled WGS sequence"/>
</dbReference>
<comment type="caution">
    <text evidence="3">The sequence shown here is derived from an EMBL/GenBank/DDBJ whole genome shotgun (WGS) entry which is preliminary data.</text>
</comment>
<dbReference type="EMBL" id="QICC01000005">
    <property type="protein sequence ID" value="RNM42980.1"/>
    <property type="molecule type" value="Genomic_DNA"/>
</dbReference>
<protein>
    <submittedName>
        <fullName evidence="3">Uncharacterized protein</fullName>
    </submittedName>
</protein>
<reference evidence="2 4" key="1">
    <citation type="journal article" date="2018" name="Elife">
        <title>Discovery and characterization of a prevalent human gut bacterial enzyme sufficient for the inactivation of a family of plant toxins.</title>
        <authorList>
            <person name="Koppel N."/>
            <person name="Bisanz J.E."/>
            <person name="Pandelia M.E."/>
            <person name="Turnbaugh P.J."/>
            <person name="Balskus E.P."/>
        </authorList>
    </citation>
    <scope>NUCLEOTIDE SEQUENCE [LARGE SCALE GENOMIC DNA]</scope>
    <source>
        <strain evidence="2 4">DSM 16107</strain>
    </source>
</reference>
<proteinExistence type="predicted"/>
<accession>A0A3N0J2M9</accession>
<reference evidence="5" key="2">
    <citation type="submission" date="2018-05" db="EMBL/GenBank/DDBJ databases">
        <title>Genome Sequencing of selected type strains of the family Eggerthellaceae.</title>
        <authorList>
            <person name="Danylec N."/>
            <person name="Stoll D.A."/>
            <person name="Doetsch A."/>
            <person name="Huch M."/>
        </authorList>
    </citation>
    <scope>NUCLEOTIDE SEQUENCE [LARGE SCALE GENOMIC DNA]</scope>
    <source>
        <strain evidence="5">DSM 16107</strain>
    </source>
</reference>
<evidence type="ECO:0000256" key="1">
    <source>
        <dbReference type="SAM" id="MobiDB-lite"/>
    </source>
</evidence>
<sequence length="196" mass="22709">MDNTARLSANRNSTASQPWGEAERIFLKNAAGKLTPKELGRALDRDNDSIERIARESHLSLDVRTVRLVWCDKCATWRTSIDKRTGWCRVCTMREQLTRREEACADALASMPPRQRAIYEKTEAERATRRLPPHPSMRYLSPASPAERCEEEAAYLEAMETWECRVLKLRYDAAKTRLRRMREKTGTNPRKKPSEK</sequence>
<name>A0A3N0J2M9_9ACTN</name>
<dbReference type="OrthoDB" id="3174795at2"/>
<feature type="region of interest" description="Disordered" evidence="1">
    <location>
        <begin position="124"/>
        <end position="143"/>
    </location>
</feature>
<gene>
    <name evidence="2" type="ORF">C1876_08630</name>
    <name evidence="3" type="ORF">DMP09_02615</name>
</gene>
<dbReference type="EMBL" id="PPTT01000013">
    <property type="protein sequence ID" value="RDB68744.1"/>
    <property type="molecule type" value="Genomic_DNA"/>
</dbReference>
<evidence type="ECO:0000313" key="2">
    <source>
        <dbReference type="EMBL" id="RDB68744.1"/>
    </source>
</evidence>
<evidence type="ECO:0000313" key="3">
    <source>
        <dbReference type="EMBL" id="RNM42980.1"/>
    </source>
</evidence>
<reference evidence="3" key="3">
    <citation type="journal article" date="2019" name="Microbiol. Resour. Announc.">
        <title>Draft Genome Sequences of Type Strains of Gordonibacter faecihominis, Paraeggerthella hongkongensis, Parvibacter caecicola,Slackia equolifaciens, Slackia faecicanis, and Slackia isoflavoniconvertens.</title>
        <authorList>
            <person name="Danylec N."/>
            <person name="Stoll D.A."/>
            <person name="Dotsch A."/>
            <person name="Huch M."/>
        </authorList>
    </citation>
    <scope>NUCLEOTIDE SEQUENCE</scope>
    <source>
        <strain evidence="3">DSM 16107</strain>
    </source>
</reference>